<keyword evidence="1" id="KW-0472">Membrane</keyword>
<feature type="transmembrane region" description="Helical" evidence="1">
    <location>
        <begin position="278"/>
        <end position="303"/>
    </location>
</feature>
<dbReference type="Proteomes" id="UP001597173">
    <property type="component" value="Unassembled WGS sequence"/>
</dbReference>
<keyword evidence="1" id="KW-1133">Transmembrane helix</keyword>
<dbReference type="InterPro" id="IPR010266">
    <property type="entry name" value="NnrS"/>
</dbReference>
<feature type="transmembrane region" description="Helical" evidence="1">
    <location>
        <begin position="309"/>
        <end position="326"/>
    </location>
</feature>
<reference evidence="3" key="1">
    <citation type="journal article" date="2019" name="Int. J. Syst. Evol. Microbiol.">
        <title>The Global Catalogue of Microorganisms (GCM) 10K type strain sequencing project: providing services to taxonomists for standard genome sequencing and annotation.</title>
        <authorList>
            <consortium name="The Broad Institute Genomics Platform"/>
            <consortium name="The Broad Institute Genome Sequencing Center for Infectious Disease"/>
            <person name="Wu L."/>
            <person name="Ma J."/>
        </authorList>
    </citation>
    <scope>NUCLEOTIDE SEQUENCE [LARGE SCALE GENOMIC DNA]</scope>
    <source>
        <strain evidence="3">CCUG 55609</strain>
    </source>
</reference>
<evidence type="ECO:0000313" key="3">
    <source>
        <dbReference type="Proteomes" id="UP001597173"/>
    </source>
</evidence>
<accession>A0ABW3YRS8</accession>
<proteinExistence type="predicted"/>
<evidence type="ECO:0000256" key="1">
    <source>
        <dbReference type="SAM" id="Phobius"/>
    </source>
</evidence>
<feature type="transmembrane region" description="Helical" evidence="1">
    <location>
        <begin position="346"/>
        <end position="364"/>
    </location>
</feature>
<feature type="transmembrane region" description="Helical" evidence="1">
    <location>
        <begin position="98"/>
        <end position="115"/>
    </location>
</feature>
<feature type="transmembrane region" description="Helical" evidence="1">
    <location>
        <begin position="154"/>
        <end position="172"/>
    </location>
</feature>
<feature type="transmembrane region" description="Helical" evidence="1">
    <location>
        <begin position="32"/>
        <end position="51"/>
    </location>
</feature>
<evidence type="ECO:0000313" key="2">
    <source>
        <dbReference type="EMBL" id="MFD1327286.1"/>
    </source>
</evidence>
<feature type="transmembrane region" description="Helical" evidence="1">
    <location>
        <begin position="71"/>
        <end position="91"/>
    </location>
</feature>
<name>A0ABW3YRS8_MYCRA</name>
<sequence length="401" mass="43254">MAATSQSKRSGGIPRGLSQTGPVLFSYGFRPFFLGGALWAFAAMALWIAALSGLEFAGEYGVSHWHAHEMLFGYTSAILTGFLLTAVPNWTGRLPVSGWPLFWLFLLWLAGRLALVASDMIGVRVAVVVDLLFLPVMLLACLREVVAGRKWNDLKGITALLALSLANAGFHYEVLAGGQTDRAYRLAIAAYVGLIMIVGGRIVPSFTRNWINRLGRKDFPAPSSGFDTAATTAGVACLCVWVTLPESRLTAAGALVAAAFHVVRLHRWRGWTTLSEMLVAILHVAYLFVPLGFFAISMAALGILDPKSALHVVTIGTVAMMMLAVMTRATRGHTGRNLAASRMTTFSYLTLVLCALVRPVAGFVPDHAPAIYGVSGALWLAAFALFLIEYGPMLARTRRKI</sequence>
<gene>
    <name evidence="2" type="ORF">ACFQ33_05200</name>
</gene>
<feature type="transmembrane region" description="Helical" evidence="1">
    <location>
        <begin position="121"/>
        <end position="142"/>
    </location>
</feature>
<comment type="caution">
    <text evidence="2">The sequence shown here is derived from an EMBL/GenBank/DDBJ whole genome shotgun (WGS) entry which is preliminary data.</text>
</comment>
<feature type="transmembrane region" description="Helical" evidence="1">
    <location>
        <begin position="370"/>
        <end position="390"/>
    </location>
</feature>
<keyword evidence="3" id="KW-1185">Reference proteome</keyword>
<protein>
    <submittedName>
        <fullName evidence="2">NnrS family protein</fullName>
    </submittedName>
</protein>
<organism evidence="2 3">
    <name type="scientific">Mycoplana ramosa</name>
    <name type="common">Mycoplana bullata</name>
    <dbReference type="NCBI Taxonomy" id="40837"/>
    <lineage>
        <taxon>Bacteria</taxon>
        <taxon>Pseudomonadati</taxon>
        <taxon>Pseudomonadota</taxon>
        <taxon>Alphaproteobacteria</taxon>
        <taxon>Hyphomicrobiales</taxon>
        <taxon>Rhizobiaceae</taxon>
        <taxon>Mycoplana</taxon>
    </lineage>
</organism>
<dbReference type="Pfam" id="PF05940">
    <property type="entry name" value="NnrS"/>
    <property type="match status" value="1"/>
</dbReference>
<keyword evidence="1" id="KW-0812">Transmembrane</keyword>
<dbReference type="EMBL" id="JBHTNF010000002">
    <property type="protein sequence ID" value="MFD1327286.1"/>
    <property type="molecule type" value="Genomic_DNA"/>
</dbReference>
<dbReference type="RefSeq" id="WP_374834937.1">
    <property type="nucleotide sequence ID" value="NZ_JBHEEW010000001.1"/>
</dbReference>
<feature type="transmembrane region" description="Helical" evidence="1">
    <location>
        <begin position="184"/>
        <end position="203"/>
    </location>
</feature>